<dbReference type="InterPro" id="IPR036890">
    <property type="entry name" value="HATPase_C_sf"/>
</dbReference>
<dbReference type="SUPFAM" id="SSF50341">
    <property type="entry name" value="CheW-like"/>
    <property type="match status" value="1"/>
</dbReference>
<evidence type="ECO:0000256" key="1">
    <source>
        <dbReference type="ARBA" id="ARBA00000085"/>
    </source>
</evidence>
<dbReference type="InterPro" id="IPR036097">
    <property type="entry name" value="HisK_dim/P_sf"/>
</dbReference>
<organism evidence="20 21">
    <name type="scientific">Salinisphaera aquimarina</name>
    <dbReference type="NCBI Taxonomy" id="2094031"/>
    <lineage>
        <taxon>Bacteria</taxon>
        <taxon>Pseudomonadati</taxon>
        <taxon>Pseudomonadota</taxon>
        <taxon>Gammaproteobacteria</taxon>
        <taxon>Salinisphaerales</taxon>
        <taxon>Salinisphaeraceae</taxon>
        <taxon>Salinisphaera</taxon>
    </lineage>
</organism>
<evidence type="ECO:0000256" key="13">
    <source>
        <dbReference type="ARBA" id="ARBA00035100"/>
    </source>
</evidence>
<gene>
    <name evidence="20" type="primary">cheA</name>
    <name evidence="20" type="ORF">ACFOSU_09695</name>
</gene>
<dbReference type="SMART" id="SM00073">
    <property type="entry name" value="HPT"/>
    <property type="match status" value="1"/>
</dbReference>
<keyword evidence="8" id="KW-0808">Transferase</keyword>
<dbReference type="Gene3D" id="3.30.565.10">
    <property type="entry name" value="Histidine kinase-like ATPase, C-terminal domain"/>
    <property type="match status" value="1"/>
</dbReference>
<dbReference type="Pfam" id="PF01584">
    <property type="entry name" value="CheW"/>
    <property type="match status" value="1"/>
</dbReference>
<dbReference type="PROSITE" id="PS50851">
    <property type="entry name" value="CHEW"/>
    <property type="match status" value="1"/>
</dbReference>
<keyword evidence="15" id="KW-0175">Coiled coil</keyword>
<dbReference type="InterPro" id="IPR035891">
    <property type="entry name" value="CheY-binding_CheA"/>
</dbReference>
<dbReference type="Gene3D" id="3.30.70.400">
    <property type="entry name" value="CheY-binding domain of CheA"/>
    <property type="match status" value="1"/>
</dbReference>
<dbReference type="PROSITE" id="PS50894">
    <property type="entry name" value="HPT"/>
    <property type="match status" value="1"/>
</dbReference>
<evidence type="ECO:0000256" key="14">
    <source>
        <dbReference type="PROSITE-ProRule" id="PRU00110"/>
    </source>
</evidence>
<feature type="modified residue" description="Phosphohistidine" evidence="14">
    <location>
        <position position="46"/>
    </location>
</feature>
<dbReference type="Pfam" id="PF01627">
    <property type="entry name" value="Hpt"/>
    <property type="match status" value="1"/>
</dbReference>
<evidence type="ECO:0000256" key="15">
    <source>
        <dbReference type="SAM" id="Coils"/>
    </source>
</evidence>
<proteinExistence type="predicted"/>
<feature type="region of interest" description="Disordered" evidence="16">
    <location>
        <begin position="225"/>
        <end position="277"/>
    </location>
</feature>
<comment type="subcellular location">
    <subcellularLocation>
        <location evidence="2">Cytoplasm</location>
    </subcellularLocation>
</comment>
<dbReference type="RefSeq" id="WP_380688888.1">
    <property type="nucleotide sequence ID" value="NZ_JBHRSS010000003.1"/>
</dbReference>
<dbReference type="CDD" id="cd16916">
    <property type="entry name" value="HATPase_CheA-like"/>
    <property type="match status" value="1"/>
</dbReference>
<evidence type="ECO:0000256" key="9">
    <source>
        <dbReference type="ARBA" id="ARBA00022741"/>
    </source>
</evidence>
<comment type="function">
    <text evidence="13">Involved in the transmission of sensory signals from the chemoreceptors to the flagellar motors. CheA is autophosphorylated; it can transfer its phosphate group to either CheB or CheY.</text>
</comment>
<dbReference type="PANTHER" id="PTHR43395">
    <property type="entry name" value="SENSOR HISTIDINE KINASE CHEA"/>
    <property type="match status" value="1"/>
</dbReference>
<keyword evidence="6" id="KW-0145">Chemotaxis</keyword>
<dbReference type="CDD" id="cd00088">
    <property type="entry name" value="HPT"/>
    <property type="match status" value="1"/>
</dbReference>
<evidence type="ECO:0000259" key="17">
    <source>
        <dbReference type="PROSITE" id="PS50109"/>
    </source>
</evidence>
<sequence>MDISDLYQTFFDEADELLDDMERLLINLDIAAPDDEDLNAIFRAAHSIKGGAGAFGFACLQDTTHLLENLLDRARHHELTLDRAMVDVFLQTRDMLKDQITAYREQDTPDEAAYERICATLRQLAADDAVPPPMPETETPPQPEPLAGDPRVLEITIRAAVASEHAVLVEELSLFGDVLGQESSADRLTVRLSSDESEANIESVLCFIVDADQLSIVPVADVAGGAASGPAPAPADELAAASGAEPASAPASDASSGKEPAPARADKRAAGTESSSLRVSTDKVDRIINLVGELVITQSMLEQTTAGLDPDLAARLAEGMNQLQRNARDLQEAVMSVRMTPMDYVFSRFPRLVRDLSSKLGKQVELETLGASTELDKGLIERIMDPLTHLVRNSLDHGIETPDVREAAGKPRTGTLTLAARHQGGNILIEIRDDGAGLNRERLLDKARQNGVPIANVMSDDDVWQLIFAPGFSTAATVTDVSGRGVGMDVVKRNIQQLGGHVDLASEPGVGTTVRIVLPLTLAIMDSMSVRVGEEVFIMPLGAIMESMQVKPEQVKPIAGGGCVIHVRGEYLALVELHRVFDVPHAETDLARGIVMVVQSEGRPFALFVDELIGQHQVVVKNLETHYRKVPGVSAATILGDGSVALILDVLALSRLSRQRQKAATRVDMPSVIMEQEIVS</sequence>
<evidence type="ECO:0000259" key="18">
    <source>
        <dbReference type="PROSITE" id="PS50851"/>
    </source>
</evidence>
<dbReference type="PROSITE" id="PS50109">
    <property type="entry name" value="HIS_KIN"/>
    <property type="match status" value="1"/>
</dbReference>
<comment type="catalytic activity">
    <reaction evidence="1">
        <text>ATP + protein L-histidine = ADP + protein N-phospho-L-histidine.</text>
        <dbReference type="EC" id="2.7.13.3"/>
    </reaction>
</comment>
<evidence type="ECO:0000256" key="4">
    <source>
        <dbReference type="ARBA" id="ARBA00021495"/>
    </source>
</evidence>
<comment type="caution">
    <text evidence="20">The sequence shown here is derived from an EMBL/GenBank/DDBJ whole genome shotgun (WGS) entry which is preliminary data.</text>
</comment>
<evidence type="ECO:0000259" key="19">
    <source>
        <dbReference type="PROSITE" id="PS50894"/>
    </source>
</evidence>
<dbReference type="SMART" id="SM00387">
    <property type="entry name" value="HATPase_c"/>
    <property type="match status" value="1"/>
</dbReference>
<dbReference type="NCBIfam" id="NF007835">
    <property type="entry name" value="PRK10547.1"/>
    <property type="match status" value="1"/>
</dbReference>
<dbReference type="PRINTS" id="PR00344">
    <property type="entry name" value="BCTRLSENSOR"/>
</dbReference>
<dbReference type="SMART" id="SM00260">
    <property type="entry name" value="CheW"/>
    <property type="match status" value="1"/>
</dbReference>
<keyword evidence="11" id="KW-0067">ATP-binding</keyword>
<feature type="domain" description="Histidine kinase" evidence="17">
    <location>
        <begin position="315"/>
        <end position="522"/>
    </location>
</feature>
<evidence type="ECO:0000313" key="20">
    <source>
        <dbReference type="EMBL" id="MFC3104166.1"/>
    </source>
</evidence>
<evidence type="ECO:0000256" key="8">
    <source>
        <dbReference type="ARBA" id="ARBA00022679"/>
    </source>
</evidence>
<dbReference type="InterPro" id="IPR036641">
    <property type="entry name" value="HPT_dom_sf"/>
</dbReference>
<dbReference type="InterPro" id="IPR036061">
    <property type="entry name" value="CheW-like_dom_sf"/>
</dbReference>
<dbReference type="SMART" id="SM01231">
    <property type="entry name" value="H-kinase_dim"/>
    <property type="match status" value="1"/>
</dbReference>
<dbReference type="InterPro" id="IPR005467">
    <property type="entry name" value="His_kinase_dom"/>
</dbReference>
<evidence type="ECO:0000256" key="16">
    <source>
        <dbReference type="SAM" id="MobiDB-lite"/>
    </source>
</evidence>
<evidence type="ECO:0000256" key="10">
    <source>
        <dbReference type="ARBA" id="ARBA00022777"/>
    </source>
</evidence>
<name>A0ABV7EQI2_9GAMM</name>
<feature type="domain" description="HPt" evidence="19">
    <location>
        <begin position="1"/>
        <end position="103"/>
    </location>
</feature>
<feature type="region of interest" description="Disordered" evidence="16">
    <location>
        <begin position="128"/>
        <end position="147"/>
    </location>
</feature>
<reference evidence="21" key="1">
    <citation type="journal article" date="2019" name="Int. J. Syst. Evol. Microbiol.">
        <title>The Global Catalogue of Microorganisms (GCM) 10K type strain sequencing project: providing services to taxonomists for standard genome sequencing and annotation.</title>
        <authorList>
            <consortium name="The Broad Institute Genomics Platform"/>
            <consortium name="The Broad Institute Genome Sequencing Center for Infectious Disease"/>
            <person name="Wu L."/>
            <person name="Ma J."/>
        </authorList>
    </citation>
    <scope>NUCLEOTIDE SEQUENCE [LARGE SCALE GENOMIC DNA]</scope>
    <source>
        <strain evidence="21">KCTC 52640</strain>
    </source>
</reference>
<evidence type="ECO:0000256" key="5">
    <source>
        <dbReference type="ARBA" id="ARBA00022490"/>
    </source>
</evidence>
<keyword evidence="9" id="KW-0547">Nucleotide-binding</keyword>
<dbReference type="InterPro" id="IPR015162">
    <property type="entry name" value="CheY-binding"/>
</dbReference>
<keyword evidence="21" id="KW-1185">Reference proteome</keyword>
<feature type="compositionally biased region" description="Pro residues" evidence="16">
    <location>
        <begin position="130"/>
        <end position="144"/>
    </location>
</feature>
<dbReference type="InterPro" id="IPR004105">
    <property type="entry name" value="CheA-like_dim"/>
</dbReference>
<dbReference type="SUPFAM" id="SSF47226">
    <property type="entry name" value="Histidine-containing phosphotransfer domain, HPT domain"/>
    <property type="match status" value="1"/>
</dbReference>
<dbReference type="Gene3D" id="1.10.287.560">
    <property type="entry name" value="Histidine kinase CheA-like, homodimeric domain"/>
    <property type="match status" value="1"/>
</dbReference>
<evidence type="ECO:0000256" key="3">
    <source>
        <dbReference type="ARBA" id="ARBA00012438"/>
    </source>
</evidence>
<evidence type="ECO:0000256" key="2">
    <source>
        <dbReference type="ARBA" id="ARBA00004496"/>
    </source>
</evidence>
<evidence type="ECO:0000256" key="7">
    <source>
        <dbReference type="ARBA" id="ARBA00022553"/>
    </source>
</evidence>
<feature type="domain" description="CheW-like" evidence="18">
    <location>
        <begin position="524"/>
        <end position="659"/>
    </location>
</feature>
<dbReference type="InterPro" id="IPR003594">
    <property type="entry name" value="HATPase_dom"/>
</dbReference>
<evidence type="ECO:0000256" key="11">
    <source>
        <dbReference type="ARBA" id="ARBA00022840"/>
    </source>
</evidence>
<dbReference type="Pfam" id="PF09078">
    <property type="entry name" value="CheY-binding"/>
    <property type="match status" value="1"/>
</dbReference>
<keyword evidence="7 14" id="KW-0597">Phosphoprotein</keyword>
<dbReference type="InterPro" id="IPR002545">
    <property type="entry name" value="CheW-lke_dom"/>
</dbReference>
<dbReference type="SUPFAM" id="SSF55052">
    <property type="entry name" value="CheY-binding domain of CheA"/>
    <property type="match status" value="1"/>
</dbReference>
<feature type="coiled-coil region" evidence="15">
    <location>
        <begin position="313"/>
        <end position="340"/>
    </location>
</feature>
<dbReference type="InterPro" id="IPR051315">
    <property type="entry name" value="Bact_Chemotaxis_CheA"/>
</dbReference>
<protein>
    <recommendedName>
        <fullName evidence="4">Chemotaxis protein CheA</fullName>
        <ecNumber evidence="3">2.7.13.3</ecNumber>
    </recommendedName>
</protein>
<dbReference type="Pfam" id="PF02518">
    <property type="entry name" value="HATPase_c"/>
    <property type="match status" value="1"/>
</dbReference>
<keyword evidence="10" id="KW-0418">Kinase</keyword>
<dbReference type="InterPro" id="IPR004358">
    <property type="entry name" value="Sig_transdc_His_kin-like_C"/>
</dbReference>
<dbReference type="PANTHER" id="PTHR43395:SF10">
    <property type="entry name" value="CHEMOTAXIS PROTEIN CHEA"/>
    <property type="match status" value="1"/>
</dbReference>
<dbReference type="InterPro" id="IPR008207">
    <property type="entry name" value="Sig_transdc_His_kin_Hpt_dom"/>
</dbReference>
<dbReference type="Gene3D" id="2.30.30.40">
    <property type="entry name" value="SH3 Domains"/>
    <property type="match status" value="1"/>
</dbReference>
<dbReference type="SUPFAM" id="SSF55874">
    <property type="entry name" value="ATPase domain of HSP90 chaperone/DNA topoisomerase II/histidine kinase"/>
    <property type="match status" value="1"/>
</dbReference>
<accession>A0ABV7EQI2</accession>
<dbReference type="CDD" id="cd00731">
    <property type="entry name" value="CheA_reg"/>
    <property type="match status" value="1"/>
</dbReference>
<dbReference type="InterPro" id="IPR037006">
    <property type="entry name" value="CheA-like_homodim_sf"/>
</dbReference>
<keyword evidence="12" id="KW-0902">Two-component regulatory system</keyword>
<dbReference type="EMBL" id="JBHRSS010000003">
    <property type="protein sequence ID" value="MFC3104166.1"/>
    <property type="molecule type" value="Genomic_DNA"/>
</dbReference>
<keyword evidence="5" id="KW-0963">Cytoplasm</keyword>
<evidence type="ECO:0000256" key="12">
    <source>
        <dbReference type="ARBA" id="ARBA00023012"/>
    </source>
</evidence>
<dbReference type="Gene3D" id="1.20.120.160">
    <property type="entry name" value="HPT domain"/>
    <property type="match status" value="1"/>
</dbReference>
<dbReference type="SUPFAM" id="SSF47384">
    <property type="entry name" value="Homodimeric domain of signal transducing histidine kinase"/>
    <property type="match status" value="1"/>
</dbReference>
<dbReference type="Pfam" id="PF02895">
    <property type="entry name" value="H-kinase_dim"/>
    <property type="match status" value="1"/>
</dbReference>
<dbReference type="EC" id="2.7.13.3" evidence="3"/>
<evidence type="ECO:0000313" key="21">
    <source>
        <dbReference type="Proteomes" id="UP001595462"/>
    </source>
</evidence>
<evidence type="ECO:0000256" key="6">
    <source>
        <dbReference type="ARBA" id="ARBA00022500"/>
    </source>
</evidence>
<feature type="compositionally biased region" description="Low complexity" evidence="16">
    <location>
        <begin position="225"/>
        <end position="255"/>
    </location>
</feature>
<dbReference type="Proteomes" id="UP001595462">
    <property type="component" value="Unassembled WGS sequence"/>
</dbReference>